<evidence type="ECO:0000259" key="1">
    <source>
        <dbReference type="Pfam" id="PF21805"/>
    </source>
</evidence>
<dbReference type="AlphaFoldDB" id="A0A0G0RGN9"/>
<reference evidence="2 3" key="1">
    <citation type="journal article" date="2015" name="Nature">
        <title>rRNA introns, odd ribosomes, and small enigmatic genomes across a large radiation of phyla.</title>
        <authorList>
            <person name="Brown C.T."/>
            <person name="Hug L.A."/>
            <person name="Thomas B.C."/>
            <person name="Sharon I."/>
            <person name="Castelle C.J."/>
            <person name="Singh A."/>
            <person name="Wilkins M.J."/>
            <person name="Williams K.H."/>
            <person name="Banfield J.F."/>
        </authorList>
    </citation>
    <scope>NUCLEOTIDE SEQUENCE [LARGE SCALE GENOMIC DNA]</scope>
</reference>
<name>A0A0G0RGN9_9BACT</name>
<organism evidence="2 3">
    <name type="scientific">Candidatus Wolfebacteria bacterium GW2011_GWC2_39_22</name>
    <dbReference type="NCBI Taxonomy" id="1619013"/>
    <lineage>
        <taxon>Bacteria</taxon>
        <taxon>Candidatus Wolfeibacteriota</taxon>
    </lineage>
</organism>
<dbReference type="Pfam" id="PF21805">
    <property type="entry name" value="Imm5_like"/>
    <property type="match status" value="1"/>
</dbReference>
<accession>A0A0G0RGN9</accession>
<dbReference type="Proteomes" id="UP000034665">
    <property type="component" value="Unassembled WGS sequence"/>
</dbReference>
<protein>
    <recommendedName>
        <fullName evidence="1">Imm-5-like domain-containing protein</fullName>
    </recommendedName>
</protein>
<dbReference type="STRING" id="1619013.UT41_C0001G0366"/>
<evidence type="ECO:0000313" key="2">
    <source>
        <dbReference type="EMBL" id="KKR12822.1"/>
    </source>
</evidence>
<sequence>MKKSKFSLAHKDEVLVSLVGETDQKILARWAIDCAERVMPYFAKQYPKDRRPQQALATLKAWIKTGVFTMAVIRKASLDSHAAAREIGEDNAARSAARAAGQAVATAHVARHAYGAAIYAQQAIYRAVGVSEANSAVTAERNWQYQHLVDLISKMRSKK</sequence>
<dbReference type="InterPro" id="IPR048667">
    <property type="entry name" value="Imm5-like"/>
</dbReference>
<comment type="caution">
    <text evidence="2">The sequence shown here is derived from an EMBL/GenBank/DDBJ whole genome shotgun (WGS) entry which is preliminary data.</text>
</comment>
<proteinExistence type="predicted"/>
<feature type="domain" description="Imm-5-like" evidence="1">
    <location>
        <begin position="18"/>
        <end position="148"/>
    </location>
</feature>
<gene>
    <name evidence="2" type="ORF">UT41_C0001G0366</name>
</gene>
<dbReference type="EMBL" id="LBWR01000001">
    <property type="protein sequence ID" value="KKR12822.1"/>
    <property type="molecule type" value="Genomic_DNA"/>
</dbReference>
<evidence type="ECO:0000313" key="3">
    <source>
        <dbReference type="Proteomes" id="UP000034665"/>
    </source>
</evidence>